<protein>
    <recommendedName>
        <fullName evidence="4">VCBS repeat-containing protein</fullName>
    </recommendedName>
</protein>
<proteinExistence type="predicted"/>
<dbReference type="Proteomes" id="UP000179047">
    <property type="component" value="Unassembled WGS sequence"/>
</dbReference>
<accession>A0A1F8GTP6</accession>
<organism evidence="2 3">
    <name type="scientific">Candidatus Yanofskybacteria bacterium RIFCSPLOWO2_01_FULL_49_25</name>
    <dbReference type="NCBI Taxonomy" id="1802701"/>
    <lineage>
        <taxon>Bacteria</taxon>
        <taxon>Candidatus Yanofskyibacteriota</taxon>
    </lineage>
</organism>
<comment type="caution">
    <text evidence="2">The sequence shown here is derived from an EMBL/GenBank/DDBJ whole genome shotgun (WGS) entry which is preliminary data.</text>
</comment>
<dbReference type="InterPro" id="IPR028994">
    <property type="entry name" value="Integrin_alpha_N"/>
</dbReference>
<dbReference type="EMBL" id="MGKP01000012">
    <property type="protein sequence ID" value="OGN28763.1"/>
    <property type="molecule type" value="Genomic_DNA"/>
</dbReference>
<dbReference type="InterPro" id="IPR013517">
    <property type="entry name" value="FG-GAP"/>
</dbReference>
<gene>
    <name evidence="2" type="ORF">A3A33_03200</name>
</gene>
<dbReference type="SUPFAM" id="SSF69318">
    <property type="entry name" value="Integrin alpha N-terminal domain"/>
    <property type="match status" value="1"/>
</dbReference>
<dbReference type="Pfam" id="PF13517">
    <property type="entry name" value="FG-GAP_3"/>
    <property type="match status" value="1"/>
</dbReference>
<evidence type="ECO:0008006" key="4">
    <source>
        <dbReference type="Google" id="ProtNLM"/>
    </source>
</evidence>
<sequence>MSAGTSTTVFKEDVMLRSFILVALLMATTTPTATSTQLAQGDQIRLSDCMVRHTDPTTGRHSFSLATPEQMAAAAIPSQIAACLVLQSYQVIKAPVSWIETVRFFTRLGKARVAVTTTFYFDAPNDYHLFVLEYDGTNWVQVYSGQYANDANQNGNDVGDLNGDNLPDIVVGHATGITAFLDDGAGSYTRLAPESGDAATVLLFADVNGDSNLDVISLPWSGDITVRLGDGTGKFPSGFGVPGTFAGYNDMELGDVDNDGKNELLVTSGQADVPNVTVYELAPGLPFVNSYQVATPHQNSAGIAALDISADGRTDVALSRASNQPDAGIWTYEQSVTGQLIEPPDFVPSYDIPESLEVGDLLCSRHPGLVVAHGGWLTLGFFPVLPTGGFDFEILCPLPYASHYDPRAGIAVGDGDGDKALDVFVADYNNGVLWLRGTTPCCVAGAPPDQLLAIKAGANKDVQFYWTPVSLASAGIWRGDAKTAIPGMPTGAVKVCSGPSPSCTATGEISGPPESFFQALGDPLCLLGKSENP</sequence>
<evidence type="ECO:0000313" key="3">
    <source>
        <dbReference type="Proteomes" id="UP000179047"/>
    </source>
</evidence>
<evidence type="ECO:0000256" key="1">
    <source>
        <dbReference type="ARBA" id="ARBA00022729"/>
    </source>
</evidence>
<dbReference type="AlphaFoldDB" id="A0A1F8GTP6"/>
<keyword evidence="1" id="KW-0732">Signal</keyword>
<name>A0A1F8GTP6_9BACT</name>
<reference evidence="2 3" key="1">
    <citation type="journal article" date="2016" name="Nat. Commun.">
        <title>Thousands of microbial genomes shed light on interconnected biogeochemical processes in an aquifer system.</title>
        <authorList>
            <person name="Anantharaman K."/>
            <person name="Brown C.T."/>
            <person name="Hug L.A."/>
            <person name="Sharon I."/>
            <person name="Castelle C.J."/>
            <person name="Probst A.J."/>
            <person name="Thomas B.C."/>
            <person name="Singh A."/>
            <person name="Wilkins M.J."/>
            <person name="Karaoz U."/>
            <person name="Brodie E.L."/>
            <person name="Williams K.H."/>
            <person name="Hubbard S.S."/>
            <person name="Banfield J.F."/>
        </authorList>
    </citation>
    <scope>NUCLEOTIDE SEQUENCE [LARGE SCALE GENOMIC DNA]</scope>
</reference>
<dbReference type="Gene3D" id="2.130.10.130">
    <property type="entry name" value="Integrin alpha, N-terminal"/>
    <property type="match status" value="1"/>
</dbReference>
<dbReference type="PANTHER" id="PTHR46580:SF4">
    <property type="entry name" value="ATP_GTP-BINDING PROTEIN"/>
    <property type="match status" value="1"/>
</dbReference>
<dbReference type="STRING" id="1802701.A3A33_03200"/>
<dbReference type="PANTHER" id="PTHR46580">
    <property type="entry name" value="SENSOR KINASE-RELATED"/>
    <property type="match status" value="1"/>
</dbReference>
<evidence type="ECO:0000313" key="2">
    <source>
        <dbReference type="EMBL" id="OGN28763.1"/>
    </source>
</evidence>